<dbReference type="Proteomes" id="UP001139646">
    <property type="component" value="Unassembled WGS sequence"/>
</dbReference>
<feature type="domain" description="LysM" evidence="1">
    <location>
        <begin position="1"/>
        <end position="35"/>
    </location>
</feature>
<gene>
    <name evidence="2" type="ORF">L3081_05265</name>
</gene>
<dbReference type="CDD" id="cd00118">
    <property type="entry name" value="LysM"/>
    <property type="match status" value="1"/>
</dbReference>
<dbReference type="InterPro" id="IPR018392">
    <property type="entry name" value="LysM"/>
</dbReference>
<proteinExistence type="predicted"/>
<keyword evidence="3" id="KW-1185">Reference proteome</keyword>
<dbReference type="InterPro" id="IPR036779">
    <property type="entry name" value="LysM_dom_sf"/>
</dbReference>
<protein>
    <submittedName>
        <fullName evidence="2">LysM peptidoglycan-binding domain-containing protein</fullName>
    </submittedName>
</protein>
<accession>A0ABS9WY27</accession>
<sequence>MYSISVKYNVKINALRRWNKIDKNKKLHIKDIIFLENPKLVNQ</sequence>
<organism evidence="2 3">
    <name type="scientific">Colwellia maritima</name>
    <dbReference type="NCBI Taxonomy" id="2912588"/>
    <lineage>
        <taxon>Bacteria</taxon>
        <taxon>Pseudomonadati</taxon>
        <taxon>Pseudomonadota</taxon>
        <taxon>Gammaproteobacteria</taxon>
        <taxon>Alteromonadales</taxon>
        <taxon>Colwelliaceae</taxon>
        <taxon>Colwellia</taxon>
    </lineage>
</organism>
<dbReference type="Gene3D" id="3.10.350.10">
    <property type="entry name" value="LysM domain"/>
    <property type="match status" value="1"/>
</dbReference>
<evidence type="ECO:0000313" key="2">
    <source>
        <dbReference type="EMBL" id="MCI2282905.1"/>
    </source>
</evidence>
<comment type="caution">
    <text evidence="2">The sequence shown here is derived from an EMBL/GenBank/DDBJ whole genome shotgun (WGS) entry which is preliminary data.</text>
</comment>
<dbReference type="SUPFAM" id="SSF54106">
    <property type="entry name" value="LysM domain"/>
    <property type="match status" value="1"/>
</dbReference>
<dbReference type="EMBL" id="JAKKSL010000001">
    <property type="protein sequence ID" value="MCI2282905.1"/>
    <property type="molecule type" value="Genomic_DNA"/>
</dbReference>
<dbReference type="PROSITE" id="PS51782">
    <property type="entry name" value="LYSM"/>
    <property type="match status" value="1"/>
</dbReference>
<evidence type="ECO:0000259" key="1">
    <source>
        <dbReference type="PROSITE" id="PS51782"/>
    </source>
</evidence>
<dbReference type="Pfam" id="PF01476">
    <property type="entry name" value="LysM"/>
    <property type="match status" value="1"/>
</dbReference>
<evidence type="ECO:0000313" key="3">
    <source>
        <dbReference type="Proteomes" id="UP001139646"/>
    </source>
</evidence>
<name>A0ABS9WY27_9GAMM</name>
<reference evidence="2" key="1">
    <citation type="submission" date="2022-01" db="EMBL/GenBank/DDBJ databases">
        <title>Colwellia maritima, isolated from seawater.</title>
        <authorList>
            <person name="Kristyanto S."/>
            <person name="Jung J."/>
            <person name="Jeon C.O."/>
        </authorList>
    </citation>
    <scope>NUCLEOTIDE SEQUENCE</scope>
    <source>
        <strain evidence="2">MSW7</strain>
    </source>
</reference>